<protein>
    <submittedName>
        <fullName evidence="1">Uncharacterized protein</fullName>
    </submittedName>
</protein>
<gene>
    <name evidence="1" type="ordered locus">CLJU_c14690</name>
</gene>
<sequence length="40" mass="4337">MDEAICKGKVGVSNGNNRIKIVPPGISIYFNAAIQEDFNI</sequence>
<name>D8GSW7_CLOLD</name>
<accession>D8GSW7</accession>
<evidence type="ECO:0000313" key="1">
    <source>
        <dbReference type="EMBL" id="ADK14537.1"/>
    </source>
</evidence>
<dbReference type="HOGENOM" id="CLU_3287406_0_0_9"/>
<dbReference type="Proteomes" id="UP000001656">
    <property type="component" value="Chromosome"/>
</dbReference>
<dbReference type="EMBL" id="CP001666">
    <property type="protein sequence ID" value="ADK14537.1"/>
    <property type="molecule type" value="Genomic_DNA"/>
</dbReference>
<proteinExistence type="predicted"/>
<reference evidence="1 2" key="1">
    <citation type="journal article" date="2010" name="Proc. Natl. Acad. Sci. U.S.A.">
        <title>Clostridium ljungdahlii represents a microbial production platform based on syngas.</title>
        <authorList>
            <person name="Kopke M."/>
            <person name="Held C."/>
            <person name="Hujer S."/>
            <person name="Liesegang H."/>
            <person name="Wiezer A."/>
            <person name="Wollherr A."/>
            <person name="Ehrenreich A."/>
            <person name="Liebl W."/>
            <person name="Gottschalk G."/>
            <person name="Durre P."/>
        </authorList>
    </citation>
    <scope>NUCLEOTIDE SEQUENCE [LARGE SCALE GENOMIC DNA]</scope>
    <source>
        <strain evidence="2">ATCC 55383 / DSM 13528 / PETC</strain>
    </source>
</reference>
<dbReference type="KEGG" id="clj:CLJU_c14690"/>
<evidence type="ECO:0000313" key="2">
    <source>
        <dbReference type="Proteomes" id="UP000001656"/>
    </source>
</evidence>
<dbReference type="AlphaFoldDB" id="D8GSW7"/>
<organism evidence="1 2">
    <name type="scientific">Clostridium ljungdahlii (strain ATCC 55383 / DSM 13528 / PETC)</name>
    <dbReference type="NCBI Taxonomy" id="748727"/>
    <lineage>
        <taxon>Bacteria</taxon>
        <taxon>Bacillati</taxon>
        <taxon>Bacillota</taxon>
        <taxon>Clostridia</taxon>
        <taxon>Eubacteriales</taxon>
        <taxon>Clostridiaceae</taxon>
        <taxon>Clostridium</taxon>
    </lineage>
</organism>